<dbReference type="RefSeq" id="WP_074341895.1">
    <property type="nucleotide sequence ID" value="NZ_QDET01000006.1"/>
</dbReference>
<protein>
    <submittedName>
        <fullName evidence="16">NAD(P)/FAD-dependent oxidoreductase</fullName>
    </submittedName>
</protein>
<comment type="cofactor">
    <cofactor evidence="2">
        <name>[4Fe-4S] cluster</name>
        <dbReference type="ChEBI" id="CHEBI:49883"/>
    </cofactor>
</comment>
<keyword evidence="10" id="KW-0560">Oxidoreductase</keyword>
<dbReference type="Gene3D" id="1.10.10.1100">
    <property type="entry name" value="BFD-like [2Fe-2S]-binding domain"/>
    <property type="match status" value="1"/>
</dbReference>
<feature type="domain" description="FAD/NAD(P)-binding" evidence="14">
    <location>
        <begin position="7"/>
        <end position="293"/>
    </location>
</feature>
<keyword evidence="8" id="KW-0479">Metal-binding</keyword>
<evidence type="ECO:0000256" key="12">
    <source>
        <dbReference type="ARBA" id="ARBA00023014"/>
    </source>
</evidence>
<evidence type="ECO:0000313" key="16">
    <source>
        <dbReference type="EMBL" id="RIT28616.1"/>
    </source>
</evidence>
<evidence type="ECO:0000256" key="6">
    <source>
        <dbReference type="ARBA" id="ARBA00022617"/>
    </source>
</evidence>
<dbReference type="SUPFAM" id="SSF51905">
    <property type="entry name" value="FAD/NAD(P)-binding domain"/>
    <property type="match status" value="2"/>
</dbReference>
<dbReference type="InterPro" id="IPR036188">
    <property type="entry name" value="FAD/NAD-bd_sf"/>
</dbReference>
<dbReference type="InterPro" id="IPR041575">
    <property type="entry name" value="Rubredoxin_C"/>
</dbReference>
<dbReference type="PRINTS" id="PR00368">
    <property type="entry name" value="FADPNR"/>
</dbReference>
<dbReference type="PANTHER" id="PTHR43809:SF1">
    <property type="entry name" value="NITRITE REDUCTASE (NADH) LARGE SUBUNIT"/>
    <property type="match status" value="1"/>
</dbReference>
<comment type="cofactor">
    <cofactor evidence="3">
        <name>FAD</name>
        <dbReference type="ChEBI" id="CHEBI:57692"/>
    </cofactor>
</comment>
<evidence type="ECO:0000256" key="7">
    <source>
        <dbReference type="ARBA" id="ARBA00022630"/>
    </source>
</evidence>
<feature type="domain" description="NADH-rubredoxin oxidoreductase C-terminal" evidence="15">
    <location>
        <begin position="328"/>
        <end position="388"/>
    </location>
</feature>
<evidence type="ECO:0000256" key="3">
    <source>
        <dbReference type="ARBA" id="ARBA00001974"/>
    </source>
</evidence>
<evidence type="ECO:0000256" key="8">
    <source>
        <dbReference type="ARBA" id="ARBA00022723"/>
    </source>
</evidence>
<dbReference type="Gene3D" id="3.30.390.30">
    <property type="match status" value="1"/>
</dbReference>
<evidence type="ECO:0000259" key="13">
    <source>
        <dbReference type="Pfam" id="PF04324"/>
    </source>
</evidence>
<dbReference type="Pfam" id="PF07992">
    <property type="entry name" value="Pyr_redox_2"/>
    <property type="match status" value="1"/>
</dbReference>
<evidence type="ECO:0000256" key="2">
    <source>
        <dbReference type="ARBA" id="ARBA00001966"/>
    </source>
</evidence>
<evidence type="ECO:0000313" key="17">
    <source>
        <dbReference type="Proteomes" id="UP000284557"/>
    </source>
</evidence>
<reference evidence="16 17" key="1">
    <citation type="submission" date="2018-08" db="EMBL/GenBank/DDBJ databases">
        <title>Linezolid Resistance in Mycobacterium abscessus: MIC Distribution and Comprehensive Investigation of Resistance Mechanisms.</title>
        <authorList>
            <person name="Ye M."/>
            <person name="Xu L."/>
            <person name="Zou Y."/>
            <person name="Li B."/>
            <person name="Guo Q."/>
            <person name="Zhang Y."/>
            <person name="Zhan M."/>
            <person name="Xu B."/>
            <person name="Yu F."/>
            <person name="Zhang Z."/>
            <person name="Chu H."/>
        </authorList>
    </citation>
    <scope>NUCLEOTIDE SEQUENCE [LARGE SCALE GENOMIC DNA]</scope>
    <source>
        <strain evidence="16 17">G143</strain>
    </source>
</reference>
<dbReference type="GO" id="GO:0051536">
    <property type="term" value="F:iron-sulfur cluster binding"/>
    <property type="evidence" value="ECO:0007669"/>
    <property type="project" value="UniProtKB-KW"/>
</dbReference>
<dbReference type="AlphaFoldDB" id="A0ABD7HGK6"/>
<name>A0ABD7HGK6_9MYCO</name>
<feature type="domain" description="BFD-like [2Fe-2S]-binding" evidence="13">
    <location>
        <begin position="429"/>
        <end position="475"/>
    </location>
</feature>
<comment type="cofactor">
    <cofactor evidence="1">
        <name>siroheme</name>
        <dbReference type="ChEBI" id="CHEBI:60052"/>
    </cofactor>
</comment>
<evidence type="ECO:0000259" key="14">
    <source>
        <dbReference type="Pfam" id="PF07992"/>
    </source>
</evidence>
<dbReference type="InterPro" id="IPR016156">
    <property type="entry name" value="FAD/NAD-linked_Rdtase_dimer_sf"/>
</dbReference>
<comment type="caution">
    <text evidence="16">The sequence shown here is derived from an EMBL/GenBank/DDBJ whole genome shotgun (WGS) entry which is preliminary data.</text>
</comment>
<dbReference type="PRINTS" id="PR00411">
    <property type="entry name" value="PNDRDTASEI"/>
</dbReference>
<organism evidence="16 17">
    <name type="scientific">Mycobacteroides abscessus</name>
    <dbReference type="NCBI Taxonomy" id="36809"/>
    <lineage>
        <taxon>Bacteria</taxon>
        <taxon>Bacillati</taxon>
        <taxon>Actinomycetota</taxon>
        <taxon>Actinomycetes</taxon>
        <taxon>Mycobacteriales</taxon>
        <taxon>Mycobacteriaceae</taxon>
        <taxon>Mycobacteroides</taxon>
    </lineage>
</organism>
<dbReference type="GO" id="GO:0016491">
    <property type="term" value="F:oxidoreductase activity"/>
    <property type="evidence" value="ECO:0007669"/>
    <property type="project" value="UniProtKB-KW"/>
</dbReference>
<evidence type="ECO:0000256" key="11">
    <source>
        <dbReference type="ARBA" id="ARBA00023004"/>
    </source>
</evidence>
<keyword evidence="6" id="KW-0349">Heme</keyword>
<evidence type="ECO:0000256" key="4">
    <source>
        <dbReference type="ARBA" id="ARBA00005096"/>
    </source>
</evidence>
<keyword evidence="12" id="KW-0411">Iron-sulfur</keyword>
<evidence type="ECO:0000256" key="5">
    <source>
        <dbReference type="ARBA" id="ARBA00010429"/>
    </source>
</evidence>
<sequence>MPVTASQVVIVGYGLAGARLQEELHRLDPRQQRVRPIVYGKEHIPSYNRIQLPNVLAGRLNAHEIYLRPPGWCDEQGLQTHLGVQVTGIDRLNHTVSCSDGSTCDYDTLVIATGSRPHIPDIPGARGTDGVLTAGVVPFRTLQDCADIAERLRPGSRVAVLGAGLLGLEAARAALLRGAQVTVVHPKDFPMERQMDPTGGSVLARVLQDMGLSMVLGRRVTEIIPDTAANTVILNDGQQIPADVVVLTAGIRPQCALAEQAGLAVDNAIIVDDSLITSDPDIRAIGECVQHRGQVYGLVQPGWHMAEVLAKQLTGADPGARYTGTRQVTRLKAQGIDLLSMGEIDVADLDPDLEVLTLADPARGRYEKIVVRDDRLIGAIALGSPTNTGVLSQLFDSQGLVPADRMSLLLGTAQPQAPARPEDLPAEAVICRCNNVTKGAITDAWIQGQRSLPQIIEKTRATTGCGGCSDTVAALCTALQASAPDTDPAPINA</sequence>
<evidence type="ECO:0000256" key="10">
    <source>
        <dbReference type="ARBA" id="ARBA00023002"/>
    </source>
</evidence>
<evidence type="ECO:0000259" key="15">
    <source>
        <dbReference type="Pfam" id="PF18267"/>
    </source>
</evidence>
<keyword evidence="7" id="KW-0285">Flavoprotein</keyword>
<dbReference type="Pfam" id="PF18267">
    <property type="entry name" value="Rubredoxin_C"/>
    <property type="match status" value="1"/>
</dbReference>
<dbReference type="Gene3D" id="3.50.50.60">
    <property type="entry name" value="FAD/NAD(P)-binding domain"/>
    <property type="match status" value="2"/>
</dbReference>
<dbReference type="PANTHER" id="PTHR43809">
    <property type="entry name" value="NITRITE REDUCTASE (NADH) LARGE SUBUNIT"/>
    <property type="match status" value="1"/>
</dbReference>
<dbReference type="InterPro" id="IPR023753">
    <property type="entry name" value="FAD/NAD-binding_dom"/>
</dbReference>
<proteinExistence type="inferred from homology"/>
<comment type="similarity">
    <text evidence="5">Belongs to the nitrite and sulfite reductase 4Fe-4S domain family.</text>
</comment>
<evidence type="ECO:0000256" key="9">
    <source>
        <dbReference type="ARBA" id="ARBA00022827"/>
    </source>
</evidence>
<dbReference type="GO" id="GO:0046872">
    <property type="term" value="F:metal ion binding"/>
    <property type="evidence" value="ECO:0007669"/>
    <property type="project" value="UniProtKB-KW"/>
</dbReference>
<dbReference type="Proteomes" id="UP000284557">
    <property type="component" value="Unassembled WGS sequence"/>
</dbReference>
<keyword evidence="11" id="KW-0408">Iron</keyword>
<dbReference type="Pfam" id="PF04324">
    <property type="entry name" value="Fer2_BFD"/>
    <property type="match status" value="1"/>
</dbReference>
<accession>A0ABD7HGK6</accession>
<comment type="pathway">
    <text evidence="4">Nitrogen metabolism; nitrate reduction (assimilation).</text>
</comment>
<evidence type="ECO:0000256" key="1">
    <source>
        <dbReference type="ARBA" id="ARBA00001929"/>
    </source>
</evidence>
<keyword evidence="9" id="KW-0274">FAD</keyword>
<gene>
    <name evidence="16" type="ORF">D2E76_27520</name>
</gene>
<dbReference type="InterPro" id="IPR052034">
    <property type="entry name" value="NasD-like"/>
</dbReference>
<dbReference type="EMBL" id="QXBN01000053">
    <property type="protein sequence ID" value="RIT28616.1"/>
    <property type="molecule type" value="Genomic_DNA"/>
</dbReference>
<dbReference type="InterPro" id="IPR007419">
    <property type="entry name" value="BFD-like_2Fe2S-bd_dom"/>
</dbReference>
<dbReference type="InterPro" id="IPR041854">
    <property type="entry name" value="BFD-like_2Fe2S-bd_dom_sf"/>
</dbReference>